<dbReference type="Gene3D" id="3.40.50.300">
    <property type="entry name" value="P-loop containing nucleotide triphosphate hydrolases"/>
    <property type="match status" value="1"/>
</dbReference>
<reference evidence="9 10" key="1">
    <citation type="submission" date="2016-10" db="EMBL/GenBank/DDBJ databases">
        <authorList>
            <person name="de Groot N.N."/>
        </authorList>
    </citation>
    <scope>NUCLEOTIDE SEQUENCE [LARGE SCALE GENOMIC DNA]</scope>
    <source>
        <strain evidence="9 10">DSM 27375</strain>
    </source>
</reference>
<evidence type="ECO:0000256" key="2">
    <source>
        <dbReference type="ARBA" id="ARBA00005417"/>
    </source>
</evidence>
<evidence type="ECO:0000313" key="9">
    <source>
        <dbReference type="EMBL" id="SDF28870.1"/>
    </source>
</evidence>
<feature type="domain" description="ABC transporter" evidence="8">
    <location>
        <begin position="10"/>
        <end position="261"/>
    </location>
</feature>
<dbReference type="InterPro" id="IPR013563">
    <property type="entry name" value="Oligopep_ABC_C"/>
</dbReference>
<dbReference type="Proteomes" id="UP000182284">
    <property type="component" value="Unassembled WGS sequence"/>
</dbReference>
<dbReference type="InterPro" id="IPR003439">
    <property type="entry name" value="ABC_transporter-like_ATP-bd"/>
</dbReference>
<evidence type="ECO:0000256" key="4">
    <source>
        <dbReference type="ARBA" id="ARBA00022475"/>
    </source>
</evidence>
<dbReference type="GO" id="GO:0015833">
    <property type="term" value="P:peptide transport"/>
    <property type="evidence" value="ECO:0007669"/>
    <property type="project" value="InterPro"/>
</dbReference>
<dbReference type="InterPro" id="IPR017871">
    <property type="entry name" value="ABC_transporter-like_CS"/>
</dbReference>
<evidence type="ECO:0000256" key="5">
    <source>
        <dbReference type="ARBA" id="ARBA00022741"/>
    </source>
</evidence>
<dbReference type="PANTHER" id="PTHR43297">
    <property type="entry name" value="OLIGOPEPTIDE TRANSPORT ATP-BINDING PROTEIN APPD"/>
    <property type="match status" value="1"/>
</dbReference>
<protein>
    <submittedName>
        <fullName evidence="9">Peptide/nickel transport system ATP-binding protein</fullName>
    </submittedName>
</protein>
<dbReference type="Pfam" id="PF00005">
    <property type="entry name" value="ABC_tran"/>
    <property type="match status" value="1"/>
</dbReference>
<dbReference type="PANTHER" id="PTHR43297:SF2">
    <property type="entry name" value="DIPEPTIDE TRANSPORT ATP-BINDING PROTEIN DPPD"/>
    <property type="match status" value="1"/>
</dbReference>
<evidence type="ECO:0000256" key="6">
    <source>
        <dbReference type="ARBA" id="ARBA00022840"/>
    </source>
</evidence>
<dbReference type="PROSITE" id="PS50893">
    <property type="entry name" value="ABC_TRANSPORTER_2"/>
    <property type="match status" value="1"/>
</dbReference>
<dbReference type="GO" id="GO:0055085">
    <property type="term" value="P:transmembrane transport"/>
    <property type="evidence" value="ECO:0007669"/>
    <property type="project" value="UniProtKB-ARBA"/>
</dbReference>
<sequence>MAYAQPTPILEVRDLHVEFDTMSGLVQGLRGVSFSVMPGETLALVGESGSGKSVTAQAVMGLIGLPGSIVSGDILWKGQSLLTPEGQKKAASLRGKSLSMVFQDPMTSLNPLMTIGAHLVEVLRRHMKLSKPQAFARGAELLEAVGITEPRRRMAQYPHEFSGGMRQRVMIALAIACEPDLLIADEPTTALDVTIQAQVLDLLADFQKSMGLSIVLITHDLGIVAGLCERVAVMYAGSIVEAGSAATVFEQAEHPYTQGLIRSTPRLDDRRDRLVSIEGAPPSLLHPPKGCAFQSRCPVASRQCDTKPARQVTPAGGSVSCWTPSLPAWADVAKTTEVHAR</sequence>
<evidence type="ECO:0000313" key="10">
    <source>
        <dbReference type="Proteomes" id="UP000182284"/>
    </source>
</evidence>
<dbReference type="CDD" id="cd03257">
    <property type="entry name" value="ABC_NikE_OppD_transporters"/>
    <property type="match status" value="1"/>
</dbReference>
<dbReference type="NCBIfam" id="TIGR01727">
    <property type="entry name" value="oligo_HPY"/>
    <property type="match status" value="1"/>
</dbReference>
<dbReference type="InterPro" id="IPR027417">
    <property type="entry name" value="P-loop_NTPase"/>
</dbReference>
<dbReference type="RefSeq" id="WP_074643062.1">
    <property type="nucleotide sequence ID" value="NZ_FNBL01000003.1"/>
</dbReference>
<comment type="subcellular location">
    <subcellularLocation>
        <location evidence="1">Cell inner membrane</location>
        <topology evidence="1">Peripheral membrane protein</topology>
    </subcellularLocation>
</comment>
<evidence type="ECO:0000256" key="3">
    <source>
        <dbReference type="ARBA" id="ARBA00022448"/>
    </source>
</evidence>
<dbReference type="FunFam" id="3.40.50.300:FF:000016">
    <property type="entry name" value="Oligopeptide ABC transporter ATP-binding component"/>
    <property type="match status" value="1"/>
</dbReference>
<dbReference type="SUPFAM" id="SSF52540">
    <property type="entry name" value="P-loop containing nucleoside triphosphate hydrolases"/>
    <property type="match status" value="1"/>
</dbReference>
<keyword evidence="3" id="KW-0813">Transport</keyword>
<dbReference type="AlphaFoldDB" id="A0A1G7JVA2"/>
<dbReference type="Pfam" id="PF08352">
    <property type="entry name" value="oligo_HPY"/>
    <property type="match status" value="1"/>
</dbReference>
<gene>
    <name evidence="9" type="ORF">SAMN04488117_103227</name>
</gene>
<keyword evidence="7" id="KW-0472">Membrane</keyword>
<organism evidence="9 10">
    <name type="scientific">Celeribacter baekdonensis</name>
    <dbReference type="NCBI Taxonomy" id="875171"/>
    <lineage>
        <taxon>Bacteria</taxon>
        <taxon>Pseudomonadati</taxon>
        <taxon>Pseudomonadota</taxon>
        <taxon>Alphaproteobacteria</taxon>
        <taxon>Rhodobacterales</taxon>
        <taxon>Roseobacteraceae</taxon>
        <taxon>Celeribacter</taxon>
    </lineage>
</organism>
<comment type="similarity">
    <text evidence="2">Belongs to the ABC transporter superfamily.</text>
</comment>
<accession>A0A1G7JVA2</accession>
<dbReference type="EMBL" id="FNBL01000003">
    <property type="protein sequence ID" value="SDF28870.1"/>
    <property type="molecule type" value="Genomic_DNA"/>
</dbReference>
<dbReference type="SMART" id="SM00382">
    <property type="entry name" value="AAA"/>
    <property type="match status" value="1"/>
</dbReference>
<proteinExistence type="inferred from homology"/>
<dbReference type="InterPro" id="IPR050388">
    <property type="entry name" value="ABC_Ni/Peptide_Import"/>
</dbReference>
<evidence type="ECO:0000256" key="7">
    <source>
        <dbReference type="ARBA" id="ARBA00023136"/>
    </source>
</evidence>
<name>A0A1G7JVA2_9RHOB</name>
<dbReference type="GO" id="GO:0005886">
    <property type="term" value="C:plasma membrane"/>
    <property type="evidence" value="ECO:0007669"/>
    <property type="project" value="UniProtKB-SubCell"/>
</dbReference>
<keyword evidence="4" id="KW-1003">Cell membrane</keyword>
<dbReference type="PROSITE" id="PS00211">
    <property type="entry name" value="ABC_TRANSPORTER_1"/>
    <property type="match status" value="1"/>
</dbReference>
<dbReference type="GO" id="GO:0005524">
    <property type="term" value="F:ATP binding"/>
    <property type="evidence" value="ECO:0007669"/>
    <property type="project" value="UniProtKB-KW"/>
</dbReference>
<keyword evidence="5" id="KW-0547">Nucleotide-binding</keyword>
<evidence type="ECO:0000256" key="1">
    <source>
        <dbReference type="ARBA" id="ARBA00004417"/>
    </source>
</evidence>
<evidence type="ECO:0000259" key="8">
    <source>
        <dbReference type="PROSITE" id="PS50893"/>
    </source>
</evidence>
<dbReference type="InterPro" id="IPR003593">
    <property type="entry name" value="AAA+_ATPase"/>
</dbReference>
<dbReference type="GO" id="GO:0016887">
    <property type="term" value="F:ATP hydrolysis activity"/>
    <property type="evidence" value="ECO:0007669"/>
    <property type="project" value="InterPro"/>
</dbReference>
<keyword evidence="6 9" id="KW-0067">ATP-binding</keyword>
<dbReference type="OrthoDB" id="9782308at2"/>